<evidence type="ECO:0000256" key="1">
    <source>
        <dbReference type="ARBA" id="ARBA00012417"/>
    </source>
</evidence>
<evidence type="ECO:0000256" key="5">
    <source>
        <dbReference type="ARBA" id="ARBA00022705"/>
    </source>
</evidence>
<organism evidence="10 11">
    <name type="scientific">Tepidimonas aquatica</name>
    <dbReference type="NCBI Taxonomy" id="247482"/>
    <lineage>
        <taxon>Bacteria</taxon>
        <taxon>Pseudomonadati</taxon>
        <taxon>Pseudomonadota</taxon>
        <taxon>Betaproteobacteria</taxon>
        <taxon>Burkholderiales</taxon>
        <taxon>Tepidimonas</taxon>
    </lineage>
</organism>
<dbReference type="EC" id="2.7.7.7" evidence="1"/>
<dbReference type="InterPro" id="IPR005790">
    <property type="entry name" value="DNA_polIII_delta"/>
</dbReference>
<dbReference type="Proteomes" id="UP000318554">
    <property type="component" value="Unassembled WGS sequence"/>
</dbReference>
<keyword evidence="3 10" id="KW-0808">Transferase</keyword>
<reference evidence="10 11" key="1">
    <citation type="submission" date="2019-07" db="EMBL/GenBank/DDBJ databases">
        <title>Tepidimonas aquatica CLN-1 draft genome.</title>
        <authorList>
            <person name="Da Costa M.S."/>
            <person name="Froufe H.J.C."/>
            <person name="Egas C."/>
            <person name="Albuquerque L."/>
        </authorList>
    </citation>
    <scope>NUCLEOTIDE SEQUENCE [LARGE SCALE GENOMIC DNA]</scope>
    <source>
        <strain evidence="10 11">CLN-1</strain>
    </source>
</reference>
<dbReference type="GO" id="GO:0009360">
    <property type="term" value="C:DNA polymerase III complex"/>
    <property type="evidence" value="ECO:0007669"/>
    <property type="project" value="InterPro"/>
</dbReference>
<dbReference type="NCBIfam" id="TIGR01128">
    <property type="entry name" value="holA"/>
    <property type="match status" value="1"/>
</dbReference>
<keyword evidence="6" id="KW-0239">DNA-directed DNA polymerase</keyword>
<name>A0A554WQC9_9BURK</name>
<evidence type="ECO:0000313" key="10">
    <source>
        <dbReference type="EMBL" id="TSE25802.1"/>
    </source>
</evidence>
<evidence type="ECO:0000259" key="9">
    <source>
        <dbReference type="Pfam" id="PF06144"/>
    </source>
</evidence>
<comment type="similarity">
    <text evidence="7">Belongs to the DNA polymerase HolA subunit family.</text>
</comment>
<keyword evidence="4 10" id="KW-0548">Nucleotidyltransferase</keyword>
<accession>A0A554WQC9</accession>
<evidence type="ECO:0000256" key="4">
    <source>
        <dbReference type="ARBA" id="ARBA00022695"/>
    </source>
</evidence>
<dbReference type="GO" id="GO:0003677">
    <property type="term" value="F:DNA binding"/>
    <property type="evidence" value="ECO:0007669"/>
    <property type="project" value="InterPro"/>
</dbReference>
<feature type="domain" description="DNA polymerase III delta N-terminal" evidence="9">
    <location>
        <begin position="23"/>
        <end position="143"/>
    </location>
</feature>
<dbReference type="InterPro" id="IPR008921">
    <property type="entry name" value="DNA_pol3_clamp-load_cplx_C"/>
</dbReference>
<dbReference type="AlphaFoldDB" id="A0A554WQC9"/>
<protein>
    <recommendedName>
        <fullName evidence="2">DNA polymerase III subunit delta</fullName>
        <ecNumber evidence="1">2.7.7.7</ecNumber>
    </recommendedName>
</protein>
<keyword evidence="5" id="KW-0235">DNA replication</keyword>
<comment type="catalytic activity">
    <reaction evidence="8">
        <text>DNA(n) + a 2'-deoxyribonucleoside 5'-triphosphate = DNA(n+1) + diphosphate</text>
        <dbReference type="Rhea" id="RHEA:22508"/>
        <dbReference type="Rhea" id="RHEA-COMP:17339"/>
        <dbReference type="Rhea" id="RHEA-COMP:17340"/>
        <dbReference type="ChEBI" id="CHEBI:33019"/>
        <dbReference type="ChEBI" id="CHEBI:61560"/>
        <dbReference type="ChEBI" id="CHEBI:173112"/>
        <dbReference type="EC" id="2.7.7.7"/>
    </reaction>
</comment>
<dbReference type="InterPro" id="IPR027417">
    <property type="entry name" value="P-loop_NTPase"/>
</dbReference>
<comment type="caution">
    <text evidence="10">The sequence shown here is derived from an EMBL/GenBank/DDBJ whole genome shotgun (WGS) entry which is preliminary data.</text>
</comment>
<dbReference type="EMBL" id="VJNA01000009">
    <property type="protein sequence ID" value="TSE25802.1"/>
    <property type="molecule type" value="Genomic_DNA"/>
</dbReference>
<dbReference type="Gene3D" id="1.10.8.60">
    <property type="match status" value="1"/>
</dbReference>
<dbReference type="InterPro" id="IPR010372">
    <property type="entry name" value="DNA_pol3_delta_N"/>
</dbReference>
<dbReference type="Pfam" id="PF06144">
    <property type="entry name" value="DNA_pol3_delta"/>
    <property type="match status" value="1"/>
</dbReference>
<dbReference type="Gene3D" id="1.20.272.10">
    <property type="match status" value="1"/>
</dbReference>
<sequence>MASMQLTPAQLPAHLQRAPAPLYVVHGDEPLLVQEACDAIRAAARAAGHTERTVFTMASAQADWSAVLAALGALSLFADKRVLEVRIPSGKPGRDGAAALEQLATQAAHSADTVTLVVLPRLDAATLKSGWMAALAAHGVVVRVDPVERAQLPAWIAQRLAAQGQRVAEGEEGLRTLTFMADRVEGNLLAAHQEVVKLGLLHPPGELSLEQVRRAVLDVARYDPFKLPLAVLDGALARVQRMLQGLQAEGVAPVPVHWALAEELRALHAVRRALDAGQPLPLALREQRVWGAREQRYERLAPRLRSALTGRWLAEAQTVDGVVKGLPHPDWPSDPWAALQRLAVGVAAGCARASVG</sequence>
<evidence type="ECO:0000256" key="8">
    <source>
        <dbReference type="ARBA" id="ARBA00049244"/>
    </source>
</evidence>
<dbReference type="Gene3D" id="3.40.50.300">
    <property type="entry name" value="P-loop containing nucleotide triphosphate hydrolases"/>
    <property type="match status" value="1"/>
</dbReference>
<proteinExistence type="inferred from homology"/>
<gene>
    <name evidence="10" type="primary">holA</name>
    <name evidence="10" type="ORF">Taqua_00975</name>
</gene>
<dbReference type="PANTHER" id="PTHR34388">
    <property type="entry name" value="DNA POLYMERASE III SUBUNIT DELTA"/>
    <property type="match status" value="1"/>
</dbReference>
<dbReference type="CDD" id="cd18138">
    <property type="entry name" value="HLD_clamp_pol_III_delta"/>
    <property type="match status" value="1"/>
</dbReference>
<dbReference type="SUPFAM" id="SSF48019">
    <property type="entry name" value="post-AAA+ oligomerization domain-like"/>
    <property type="match status" value="1"/>
</dbReference>
<dbReference type="SUPFAM" id="SSF52540">
    <property type="entry name" value="P-loop containing nucleoside triphosphate hydrolases"/>
    <property type="match status" value="1"/>
</dbReference>
<evidence type="ECO:0000256" key="7">
    <source>
        <dbReference type="ARBA" id="ARBA00034754"/>
    </source>
</evidence>
<keyword evidence="11" id="KW-1185">Reference proteome</keyword>
<dbReference type="GO" id="GO:0003887">
    <property type="term" value="F:DNA-directed DNA polymerase activity"/>
    <property type="evidence" value="ECO:0007669"/>
    <property type="project" value="UniProtKB-KW"/>
</dbReference>
<evidence type="ECO:0000313" key="11">
    <source>
        <dbReference type="Proteomes" id="UP000318554"/>
    </source>
</evidence>
<evidence type="ECO:0000256" key="3">
    <source>
        <dbReference type="ARBA" id="ARBA00022679"/>
    </source>
</evidence>
<evidence type="ECO:0000256" key="6">
    <source>
        <dbReference type="ARBA" id="ARBA00022932"/>
    </source>
</evidence>
<evidence type="ECO:0000256" key="2">
    <source>
        <dbReference type="ARBA" id="ARBA00017703"/>
    </source>
</evidence>
<dbReference type="GO" id="GO:0006261">
    <property type="term" value="P:DNA-templated DNA replication"/>
    <property type="evidence" value="ECO:0007669"/>
    <property type="project" value="TreeGrafter"/>
</dbReference>
<dbReference type="PANTHER" id="PTHR34388:SF1">
    <property type="entry name" value="DNA POLYMERASE III SUBUNIT DELTA"/>
    <property type="match status" value="1"/>
</dbReference>